<dbReference type="VEuPathDB" id="FungiDB:RhiirA1_514069"/>
<feature type="region of interest" description="Disordered" evidence="1">
    <location>
        <begin position="1"/>
        <end position="21"/>
    </location>
</feature>
<feature type="compositionally biased region" description="Basic and acidic residues" evidence="1">
    <location>
        <begin position="1"/>
        <end position="11"/>
    </location>
</feature>
<reference evidence="2 3" key="1">
    <citation type="submission" date="2016-04" db="EMBL/GenBank/DDBJ databases">
        <title>Genome analyses suggest a sexual origin of heterokaryosis in a supposedly ancient asexual fungus.</title>
        <authorList>
            <person name="Ropars J."/>
            <person name="Sedzielewska K."/>
            <person name="Noel J."/>
            <person name="Charron P."/>
            <person name="Farinelli L."/>
            <person name="Marton T."/>
            <person name="Kruger M."/>
            <person name="Pelin A."/>
            <person name="Brachmann A."/>
            <person name="Corradi N."/>
        </authorList>
    </citation>
    <scope>NUCLEOTIDE SEQUENCE [LARGE SCALE GENOMIC DNA]</scope>
    <source>
        <strain evidence="2 3">C2</strain>
    </source>
</reference>
<dbReference type="AlphaFoldDB" id="A0A2N1MPT9"/>
<sequence>MSQLLLEDKSSNSENGVNSESESLSDVQITIMAGLSDVLQITIADLSNEQITTTVDLTDILQTTMAGLSEIISLRKRKNKESIKSKEAKKVKLTPADNLKEKDTIKILLENHYEVQQFLEMISANALKDGLVALKSINGRNYK</sequence>
<evidence type="ECO:0000256" key="1">
    <source>
        <dbReference type="SAM" id="MobiDB-lite"/>
    </source>
</evidence>
<name>A0A2N1MPT9_9GLOM</name>
<gene>
    <name evidence="2" type="ORF">RhiirC2_788625</name>
</gene>
<protein>
    <submittedName>
        <fullName evidence="2">Uncharacterized protein</fullName>
    </submittedName>
</protein>
<dbReference type="Proteomes" id="UP000233469">
    <property type="component" value="Unassembled WGS sequence"/>
</dbReference>
<reference evidence="2 3" key="2">
    <citation type="submission" date="2017-10" db="EMBL/GenBank/DDBJ databases">
        <title>Extensive intraspecific genome diversity in a model arbuscular mycorrhizal fungus.</title>
        <authorList>
            <person name="Chen E.C.H."/>
            <person name="Morin E."/>
            <person name="Baudet D."/>
            <person name="Noel J."/>
            <person name="Ndikumana S."/>
            <person name="Charron P."/>
            <person name="St-Onge C."/>
            <person name="Giorgi J."/>
            <person name="Grigoriev I.V."/>
            <person name="Roux C."/>
            <person name="Martin F.M."/>
            <person name="Corradi N."/>
        </authorList>
    </citation>
    <scope>NUCLEOTIDE SEQUENCE [LARGE SCALE GENOMIC DNA]</scope>
    <source>
        <strain evidence="2 3">C2</strain>
    </source>
</reference>
<proteinExistence type="predicted"/>
<dbReference type="VEuPathDB" id="FungiDB:FUN_008654"/>
<evidence type="ECO:0000313" key="3">
    <source>
        <dbReference type="Proteomes" id="UP000233469"/>
    </source>
</evidence>
<accession>A0A2N1MPT9</accession>
<evidence type="ECO:0000313" key="2">
    <source>
        <dbReference type="EMBL" id="PKK63629.1"/>
    </source>
</evidence>
<feature type="compositionally biased region" description="Low complexity" evidence="1">
    <location>
        <begin position="12"/>
        <end position="21"/>
    </location>
</feature>
<organism evidence="2 3">
    <name type="scientific">Rhizophagus irregularis</name>
    <dbReference type="NCBI Taxonomy" id="588596"/>
    <lineage>
        <taxon>Eukaryota</taxon>
        <taxon>Fungi</taxon>
        <taxon>Fungi incertae sedis</taxon>
        <taxon>Mucoromycota</taxon>
        <taxon>Glomeromycotina</taxon>
        <taxon>Glomeromycetes</taxon>
        <taxon>Glomerales</taxon>
        <taxon>Glomeraceae</taxon>
        <taxon>Rhizophagus</taxon>
    </lineage>
</organism>
<dbReference type="EMBL" id="LLXL01001607">
    <property type="protein sequence ID" value="PKK63629.1"/>
    <property type="molecule type" value="Genomic_DNA"/>
</dbReference>
<dbReference type="VEuPathDB" id="FungiDB:RhiirFUN_013491"/>
<comment type="caution">
    <text evidence="2">The sequence shown here is derived from an EMBL/GenBank/DDBJ whole genome shotgun (WGS) entry which is preliminary data.</text>
</comment>